<evidence type="ECO:0000256" key="9">
    <source>
        <dbReference type="ARBA" id="ARBA00023136"/>
    </source>
</evidence>
<evidence type="ECO:0000256" key="4">
    <source>
        <dbReference type="ARBA" id="ARBA00022692"/>
    </source>
</evidence>
<feature type="transmembrane region" description="Helical" evidence="11">
    <location>
        <begin position="51"/>
        <end position="76"/>
    </location>
</feature>
<evidence type="ECO:0000256" key="6">
    <source>
        <dbReference type="ARBA" id="ARBA00022958"/>
    </source>
</evidence>
<dbReference type="GO" id="GO:0034702">
    <property type="term" value="C:monoatomic ion channel complex"/>
    <property type="evidence" value="ECO:0007669"/>
    <property type="project" value="UniProtKB-KW"/>
</dbReference>
<dbReference type="InterPro" id="IPR041647">
    <property type="entry name" value="IRK_C"/>
</dbReference>
<comment type="caution">
    <text evidence="14">The sequence shown here is derived from an EMBL/GenBank/DDBJ whole genome shotgun (WGS) entry which is preliminary data.</text>
</comment>
<feature type="domain" description="Potassium channel" evidence="12">
    <location>
        <begin position="67"/>
        <end position="140"/>
    </location>
</feature>
<dbReference type="PANTHER" id="PTHR11767">
    <property type="entry name" value="INWARD RECTIFIER POTASSIUM CHANNEL"/>
    <property type="match status" value="1"/>
</dbReference>
<keyword evidence="4 11" id="KW-0812">Transmembrane</keyword>
<name>A0A4R2P1H3_9FLAO</name>
<dbReference type="Proteomes" id="UP000294564">
    <property type="component" value="Unassembled WGS sequence"/>
</dbReference>
<evidence type="ECO:0000259" key="13">
    <source>
        <dbReference type="Pfam" id="PF17655"/>
    </source>
</evidence>
<sequence length="306" mass="34680">MAKKTKDPGFGYSSAKNVKGIINKDGTTNIVHVNRPLNIDDLYTFFIGLSWWNFFLFVVLGYTLINILFGIVYVIIGIEQITPTKGTLLQDFLNGFFFSAQTLTTVGYGGIAPKGITANIIAAFEALIGLMSFSFITGLLYGRFSKPKAAIRFSNNLILREFNEGRALMFRLMNSRKTLMIEPEVSVTLSMNEEDEETGKYKRSFFAIDLERKKITYLPTIWTIVHMIDENSPLYKLSNEEIENLNAGLYILVQYHEESFGQKVYQTSSYKFTQVVSNVKYTASSSIDEEGYTVLDHDKLSEVEPL</sequence>
<dbReference type="InterPro" id="IPR016449">
    <property type="entry name" value="K_chnl_inward-rec_Kir"/>
</dbReference>
<evidence type="ECO:0000259" key="12">
    <source>
        <dbReference type="Pfam" id="PF07885"/>
    </source>
</evidence>
<feature type="transmembrane region" description="Helical" evidence="11">
    <location>
        <begin position="120"/>
        <end position="142"/>
    </location>
</feature>
<organism evidence="14 15">
    <name type="scientific">Tenacibaculum skagerrakense</name>
    <dbReference type="NCBI Taxonomy" id="186571"/>
    <lineage>
        <taxon>Bacteria</taxon>
        <taxon>Pseudomonadati</taxon>
        <taxon>Bacteroidota</taxon>
        <taxon>Flavobacteriia</taxon>
        <taxon>Flavobacteriales</taxon>
        <taxon>Flavobacteriaceae</taxon>
        <taxon>Tenacibaculum</taxon>
    </lineage>
</organism>
<keyword evidence="9 11" id="KW-0472">Membrane</keyword>
<dbReference type="PRINTS" id="PR01320">
    <property type="entry name" value="KIRCHANNEL"/>
</dbReference>
<feature type="transmembrane region" description="Helical" evidence="11">
    <location>
        <begin position="88"/>
        <end position="108"/>
    </location>
</feature>
<evidence type="ECO:0000256" key="3">
    <source>
        <dbReference type="ARBA" id="ARBA00022538"/>
    </source>
</evidence>
<dbReference type="GO" id="GO:0034765">
    <property type="term" value="P:regulation of monoatomic ion transmembrane transport"/>
    <property type="evidence" value="ECO:0007669"/>
    <property type="project" value="TreeGrafter"/>
</dbReference>
<keyword evidence="8" id="KW-0406">Ion transport</keyword>
<reference evidence="14 15" key="1">
    <citation type="submission" date="2019-03" db="EMBL/GenBank/DDBJ databases">
        <title>Genomic Encyclopedia of Type Strains, Phase IV (KMG-IV): sequencing the most valuable type-strain genomes for metagenomic binning, comparative biology and taxonomic classification.</title>
        <authorList>
            <person name="Goeker M."/>
        </authorList>
    </citation>
    <scope>NUCLEOTIDE SEQUENCE [LARGE SCALE GENOMIC DNA]</scope>
    <source>
        <strain evidence="14 15">DSM 14836</strain>
    </source>
</reference>
<dbReference type="AlphaFoldDB" id="A0A4R2P1H3"/>
<dbReference type="GO" id="GO:0005242">
    <property type="term" value="F:inward rectifier potassium channel activity"/>
    <property type="evidence" value="ECO:0007669"/>
    <property type="project" value="InterPro"/>
</dbReference>
<keyword evidence="7 11" id="KW-1133">Transmembrane helix</keyword>
<dbReference type="EMBL" id="SLXM01000001">
    <property type="protein sequence ID" value="TCP28412.1"/>
    <property type="molecule type" value="Genomic_DNA"/>
</dbReference>
<dbReference type="Pfam" id="PF17655">
    <property type="entry name" value="IRK_C"/>
    <property type="match status" value="1"/>
</dbReference>
<keyword evidence="5" id="KW-0851">Voltage-gated channel</keyword>
<evidence type="ECO:0000256" key="8">
    <source>
        <dbReference type="ARBA" id="ARBA00023065"/>
    </source>
</evidence>
<keyword evidence="6" id="KW-0630">Potassium</keyword>
<dbReference type="OrthoDB" id="9813518at2"/>
<dbReference type="Gene3D" id="2.60.40.1400">
    <property type="entry name" value="G protein-activated inward rectifier potassium channel 1"/>
    <property type="match status" value="1"/>
</dbReference>
<dbReference type="RefSeq" id="WP_132792627.1">
    <property type="nucleotide sequence ID" value="NZ_SLXM01000001.1"/>
</dbReference>
<keyword evidence="2" id="KW-0813">Transport</keyword>
<evidence type="ECO:0000256" key="2">
    <source>
        <dbReference type="ARBA" id="ARBA00022448"/>
    </source>
</evidence>
<evidence type="ECO:0000256" key="10">
    <source>
        <dbReference type="ARBA" id="ARBA00023303"/>
    </source>
</evidence>
<evidence type="ECO:0000256" key="5">
    <source>
        <dbReference type="ARBA" id="ARBA00022882"/>
    </source>
</evidence>
<dbReference type="SUPFAM" id="SSF81296">
    <property type="entry name" value="E set domains"/>
    <property type="match status" value="1"/>
</dbReference>
<comment type="subcellular location">
    <subcellularLocation>
        <location evidence="1">Membrane</location>
        <topology evidence="1">Multi-pass membrane protein</topology>
    </subcellularLocation>
</comment>
<accession>A0A4R2P1H3</accession>
<evidence type="ECO:0000256" key="1">
    <source>
        <dbReference type="ARBA" id="ARBA00004141"/>
    </source>
</evidence>
<dbReference type="GO" id="GO:1990573">
    <property type="term" value="P:potassium ion import across plasma membrane"/>
    <property type="evidence" value="ECO:0007669"/>
    <property type="project" value="TreeGrafter"/>
</dbReference>
<dbReference type="SUPFAM" id="SSF81324">
    <property type="entry name" value="Voltage-gated potassium channels"/>
    <property type="match status" value="1"/>
</dbReference>
<dbReference type="Pfam" id="PF07885">
    <property type="entry name" value="Ion_trans_2"/>
    <property type="match status" value="1"/>
</dbReference>
<dbReference type="Gene3D" id="1.10.287.70">
    <property type="match status" value="1"/>
</dbReference>
<dbReference type="InterPro" id="IPR013099">
    <property type="entry name" value="K_chnl_dom"/>
</dbReference>
<evidence type="ECO:0000256" key="7">
    <source>
        <dbReference type="ARBA" id="ARBA00022989"/>
    </source>
</evidence>
<gene>
    <name evidence="14" type="ORF">EV195_101590</name>
</gene>
<keyword evidence="10 14" id="KW-0407">Ion channel</keyword>
<evidence type="ECO:0000313" key="14">
    <source>
        <dbReference type="EMBL" id="TCP28412.1"/>
    </source>
</evidence>
<dbReference type="InterPro" id="IPR013518">
    <property type="entry name" value="K_chnl_inward-rec_Kir_cyto"/>
</dbReference>
<evidence type="ECO:0000256" key="11">
    <source>
        <dbReference type="SAM" id="Phobius"/>
    </source>
</evidence>
<keyword evidence="3" id="KW-0633">Potassium transport</keyword>
<feature type="domain" description="Inward rectifier potassium channel C-terminal" evidence="13">
    <location>
        <begin position="151"/>
        <end position="302"/>
    </location>
</feature>
<keyword evidence="15" id="KW-1185">Reference proteome</keyword>
<protein>
    <submittedName>
        <fullName evidence="14">Inward rectifier potassium channel</fullName>
    </submittedName>
</protein>
<proteinExistence type="predicted"/>
<dbReference type="GO" id="GO:0005886">
    <property type="term" value="C:plasma membrane"/>
    <property type="evidence" value="ECO:0007669"/>
    <property type="project" value="TreeGrafter"/>
</dbReference>
<dbReference type="InterPro" id="IPR014756">
    <property type="entry name" value="Ig_E-set"/>
</dbReference>
<evidence type="ECO:0000313" key="15">
    <source>
        <dbReference type="Proteomes" id="UP000294564"/>
    </source>
</evidence>